<reference evidence="6 7" key="1">
    <citation type="submission" date="2021-01" db="EMBL/GenBank/DDBJ databases">
        <title>Belnapia mucosa sp. nov. and Belnapia arida sp. nov., isolated from the Tabernas Desert (Almeria, Spain).</title>
        <authorList>
            <person name="Molina-Menor E."/>
            <person name="Vidal-Verdu A."/>
            <person name="Calonge A."/>
            <person name="Satari L."/>
            <person name="Pereto Magraner J."/>
            <person name="Porcar Miralles M."/>
        </authorList>
    </citation>
    <scope>NUCLEOTIDE SEQUENCE [LARGE SCALE GENOMIC DNA]</scope>
    <source>
        <strain evidence="6 7">T6</strain>
    </source>
</reference>
<dbReference type="PROSITE" id="PS50937">
    <property type="entry name" value="HTH_MERR_2"/>
    <property type="match status" value="1"/>
</dbReference>
<dbReference type="InterPro" id="IPR036163">
    <property type="entry name" value="HMA_dom_sf"/>
</dbReference>
<dbReference type="Gene3D" id="3.30.70.100">
    <property type="match status" value="1"/>
</dbReference>
<dbReference type="Pfam" id="PF00403">
    <property type="entry name" value="HMA"/>
    <property type="match status" value="1"/>
</dbReference>
<keyword evidence="3" id="KW-0804">Transcription</keyword>
<dbReference type="InterPro" id="IPR009061">
    <property type="entry name" value="DNA-bd_dom_put_sf"/>
</dbReference>
<sequence>MAAGLTIGRAAREAGVGVETIRFYERQRLVAQPPKPQGTGVRLYPTDTVERIRFIKKAQELGFSLREIQELLALRSDPAAGCADVRDRATAKLEDVRRKIQHLQNISGMLEQLIAACLGSGGLQACAIMDALSRHDADDMACCSASGRGSDASLKDVAFRIENLPCGDCASAIKEVLEKEPGVKAVSFDKGETRILYDLRTIDKERLAAAIESSGFRIAGHQ</sequence>
<evidence type="ECO:0000256" key="1">
    <source>
        <dbReference type="ARBA" id="ARBA00023015"/>
    </source>
</evidence>
<feature type="domain" description="HMA" evidence="4">
    <location>
        <begin position="155"/>
        <end position="219"/>
    </location>
</feature>
<dbReference type="PRINTS" id="PR00040">
    <property type="entry name" value="HTHMERR"/>
</dbReference>
<dbReference type="SUPFAM" id="SSF55008">
    <property type="entry name" value="HMA, heavy metal-associated domain"/>
    <property type="match status" value="1"/>
</dbReference>
<dbReference type="CDD" id="cd00371">
    <property type="entry name" value="HMA"/>
    <property type="match status" value="1"/>
</dbReference>
<dbReference type="SUPFAM" id="SSF46955">
    <property type="entry name" value="Putative DNA-binding domain"/>
    <property type="match status" value="1"/>
</dbReference>
<evidence type="ECO:0000313" key="7">
    <source>
        <dbReference type="Proteomes" id="UP000606490"/>
    </source>
</evidence>
<dbReference type="Proteomes" id="UP000606490">
    <property type="component" value="Unassembled WGS sequence"/>
</dbReference>
<keyword evidence="2 6" id="KW-0238">DNA-binding</keyword>
<dbReference type="InterPro" id="IPR015358">
    <property type="entry name" value="Tscrpt_reg_MerR_DNA-bd"/>
</dbReference>
<protein>
    <submittedName>
        <fullName evidence="6">MerR family DNA-binding protein</fullName>
    </submittedName>
</protein>
<dbReference type="GO" id="GO:0003677">
    <property type="term" value="F:DNA binding"/>
    <property type="evidence" value="ECO:0007669"/>
    <property type="project" value="UniProtKB-KW"/>
</dbReference>
<name>A0ABS1V698_9PROT</name>
<keyword evidence="7" id="KW-1185">Reference proteome</keyword>
<dbReference type="InterPro" id="IPR000551">
    <property type="entry name" value="MerR-type_HTH_dom"/>
</dbReference>
<comment type="caution">
    <text evidence="6">The sequence shown here is derived from an EMBL/GenBank/DDBJ whole genome shotgun (WGS) entry which is preliminary data.</text>
</comment>
<dbReference type="PANTHER" id="PTHR30204:SF94">
    <property type="entry name" value="HEAVY METAL-DEPENDENT TRANSCRIPTIONAL REGULATOR HI_0293-RELATED"/>
    <property type="match status" value="1"/>
</dbReference>
<gene>
    <name evidence="6" type="ORF">JMJ55_15125</name>
</gene>
<dbReference type="EMBL" id="JAEUXJ010000005">
    <property type="protein sequence ID" value="MBL6456666.1"/>
    <property type="molecule type" value="Genomic_DNA"/>
</dbReference>
<evidence type="ECO:0000256" key="3">
    <source>
        <dbReference type="ARBA" id="ARBA00023163"/>
    </source>
</evidence>
<dbReference type="Pfam" id="PF09278">
    <property type="entry name" value="MerR-DNA-bind"/>
    <property type="match status" value="1"/>
</dbReference>
<dbReference type="InterPro" id="IPR047057">
    <property type="entry name" value="MerR_fam"/>
</dbReference>
<evidence type="ECO:0000259" key="5">
    <source>
        <dbReference type="PROSITE" id="PS50937"/>
    </source>
</evidence>
<dbReference type="SMART" id="SM00422">
    <property type="entry name" value="HTH_MERR"/>
    <property type="match status" value="1"/>
</dbReference>
<proteinExistence type="predicted"/>
<evidence type="ECO:0000313" key="6">
    <source>
        <dbReference type="EMBL" id="MBL6456666.1"/>
    </source>
</evidence>
<feature type="domain" description="HTH merR-type" evidence="5">
    <location>
        <begin position="4"/>
        <end position="74"/>
    </location>
</feature>
<keyword evidence="1" id="KW-0805">Transcription regulation</keyword>
<dbReference type="RefSeq" id="WP_202826383.1">
    <property type="nucleotide sequence ID" value="NZ_JAEUXJ010000005.1"/>
</dbReference>
<accession>A0ABS1V698</accession>
<organism evidence="6 7">
    <name type="scientific">Belnapia mucosa</name>
    <dbReference type="NCBI Taxonomy" id="2804532"/>
    <lineage>
        <taxon>Bacteria</taxon>
        <taxon>Pseudomonadati</taxon>
        <taxon>Pseudomonadota</taxon>
        <taxon>Alphaproteobacteria</taxon>
        <taxon>Acetobacterales</taxon>
        <taxon>Roseomonadaceae</taxon>
        <taxon>Belnapia</taxon>
    </lineage>
</organism>
<evidence type="ECO:0000256" key="2">
    <source>
        <dbReference type="ARBA" id="ARBA00023125"/>
    </source>
</evidence>
<dbReference type="PROSITE" id="PS50846">
    <property type="entry name" value="HMA_2"/>
    <property type="match status" value="1"/>
</dbReference>
<dbReference type="InterPro" id="IPR006121">
    <property type="entry name" value="HMA_dom"/>
</dbReference>
<evidence type="ECO:0000259" key="4">
    <source>
        <dbReference type="PROSITE" id="PS50846"/>
    </source>
</evidence>
<dbReference type="PANTHER" id="PTHR30204">
    <property type="entry name" value="REDOX-CYCLING DRUG-SENSING TRANSCRIPTIONAL ACTIVATOR SOXR"/>
    <property type="match status" value="1"/>
</dbReference>
<dbReference type="Pfam" id="PF00376">
    <property type="entry name" value="MerR"/>
    <property type="match status" value="1"/>
</dbReference>
<dbReference type="Gene3D" id="1.10.1660.10">
    <property type="match status" value="1"/>
</dbReference>